<dbReference type="AlphaFoldDB" id="A0A0A9HNK3"/>
<evidence type="ECO:0000256" key="1">
    <source>
        <dbReference type="ARBA" id="ARBA00022691"/>
    </source>
</evidence>
<dbReference type="InterPro" id="IPR025799">
    <property type="entry name" value="Arg_MeTrfase"/>
</dbReference>
<reference evidence="3" key="1">
    <citation type="submission" date="2014-09" db="EMBL/GenBank/DDBJ databases">
        <authorList>
            <person name="Magalhaes I.L.F."/>
            <person name="Oliveira U."/>
            <person name="Santos F.R."/>
            <person name="Vidigal T.H.D.A."/>
            <person name="Brescovit A.D."/>
            <person name="Santos A.J."/>
        </authorList>
    </citation>
    <scope>NUCLEOTIDE SEQUENCE</scope>
    <source>
        <tissue evidence="3">Shoot tissue taken approximately 20 cm above the soil surface</tissue>
    </source>
</reference>
<evidence type="ECO:0000259" key="2">
    <source>
        <dbReference type="Pfam" id="PF05185"/>
    </source>
</evidence>
<dbReference type="GO" id="GO:0005829">
    <property type="term" value="C:cytosol"/>
    <property type="evidence" value="ECO:0007669"/>
    <property type="project" value="TreeGrafter"/>
</dbReference>
<dbReference type="EMBL" id="GBRH01159196">
    <property type="protein sequence ID" value="JAE38700.1"/>
    <property type="molecule type" value="Transcribed_RNA"/>
</dbReference>
<dbReference type="GO" id="GO:0005634">
    <property type="term" value="C:nucleus"/>
    <property type="evidence" value="ECO:0007669"/>
    <property type="project" value="TreeGrafter"/>
</dbReference>
<reference evidence="3" key="2">
    <citation type="journal article" date="2015" name="Data Brief">
        <title>Shoot transcriptome of the giant reed, Arundo donax.</title>
        <authorList>
            <person name="Barrero R.A."/>
            <person name="Guerrero F.D."/>
            <person name="Moolhuijzen P."/>
            <person name="Goolsby J.A."/>
            <person name="Tidwell J."/>
            <person name="Bellgard S.E."/>
            <person name="Bellgard M.I."/>
        </authorList>
    </citation>
    <scope>NUCLEOTIDE SEQUENCE</scope>
    <source>
        <tissue evidence="3">Shoot tissue taken approximately 20 cm above the soil surface</tissue>
    </source>
</reference>
<evidence type="ECO:0000313" key="3">
    <source>
        <dbReference type="EMBL" id="JAE38700.1"/>
    </source>
</evidence>
<accession>A0A0A9HNK3</accession>
<sequence length="46" mass="5551">MDPLSEQEHFEIGYRDFLQSPLQPLMDNLEPQTYETFEKDVVKYTQ</sequence>
<dbReference type="PANTHER" id="PTHR10738">
    <property type="entry name" value="PROTEIN ARGININE N-METHYLTRANSFERASE 5"/>
    <property type="match status" value="1"/>
</dbReference>
<dbReference type="Gene3D" id="3.40.50.150">
    <property type="entry name" value="Vaccinia Virus protein VP39"/>
    <property type="match status" value="1"/>
</dbReference>
<dbReference type="PANTHER" id="PTHR10738:SF0">
    <property type="entry name" value="PROTEIN ARGININE N-METHYLTRANSFERASE 5"/>
    <property type="match status" value="1"/>
</dbReference>
<organism evidence="3">
    <name type="scientific">Arundo donax</name>
    <name type="common">Giant reed</name>
    <name type="synonym">Donax arundinaceus</name>
    <dbReference type="NCBI Taxonomy" id="35708"/>
    <lineage>
        <taxon>Eukaryota</taxon>
        <taxon>Viridiplantae</taxon>
        <taxon>Streptophyta</taxon>
        <taxon>Embryophyta</taxon>
        <taxon>Tracheophyta</taxon>
        <taxon>Spermatophyta</taxon>
        <taxon>Magnoliopsida</taxon>
        <taxon>Liliopsida</taxon>
        <taxon>Poales</taxon>
        <taxon>Poaceae</taxon>
        <taxon>PACMAD clade</taxon>
        <taxon>Arundinoideae</taxon>
        <taxon>Arundineae</taxon>
        <taxon>Arundo</taxon>
    </lineage>
</organism>
<name>A0A0A9HNK3_ARUDO</name>
<dbReference type="GO" id="GO:0006355">
    <property type="term" value="P:regulation of DNA-templated transcription"/>
    <property type="evidence" value="ECO:0007669"/>
    <property type="project" value="TreeGrafter"/>
</dbReference>
<dbReference type="Pfam" id="PF05185">
    <property type="entry name" value="PRMT5"/>
    <property type="match status" value="1"/>
</dbReference>
<dbReference type="InterPro" id="IPR029063">
    <property type="entry name" value="SAM-dependent_MTases_sf"/>
</dbReference>
<proteinExistence type="predicted"/>
<protein>
    <recommendedName>
        <fullName evidence="2">PRMT5 arginine-N-methyltransferase domain-containing protein</fullName>
    </recommendedName>
</protein>
<feature type="domain" description="PRMT5 arginine-N-methyltransferase" evidence="2">
    <location>
        <begin position="6"/>
        <end position="46"/>
    </location>
</feature>
<dbReference type="GO" id="GO:0016274">
    <property type="term" value="F:protein-arginine N-methyltransferase activity"/>
    <property type="evidence" value="ECO:0007669"/>
    <property type="project" value="InterPro"/>
</dbReference>
<keyword evidence="1" id="KW-0949">S-adenosyl-L-methionine</keyword>
<dbReference type="InterPro" id="IPR035075">
    <property type="entry name" value="PRMT5"/>
</dbReference>